<dbReference type="EMBL" id="CP124734">
    <property type="protein sequence ID" value="WHA42943.1"/>
    <property type="molecule type" value="Genomic_DNA"/>
</dbReference>
<dbReference type="InterPro" id="IPR036969">
    <property type="entry name" value="Citrate_synthase_sf"/>
</dbReference>
<dbReference type="SUPFAM" id="SSF48256">
    <property type="entry name" value="Citrate synthase"/>
    <property type="match status" value="1"/>
</dbReference>
<dbReference type="PANTHER" id="PTHR11739">
    <property type="entry name" value="CITRATE SYNTHASE"/>
    <property type="match status" value="1"/>
</dbReference>
<keyword evidence="2" id="KW-0808">Transferase</keyword>
<evidence type="ECO:0000256" key="2">
    <source>
        <dbReference type="ARBA" id="ARBA00022679"/>
    </source>
</evidence>
<dbReference type="PRINTS" id="PR00143">
    <property type="entry name" value="CITRTSNTHASE"/>
</dbReference>
<comment type="similarity">
    <text evidence="1">Belongs to the citrate synthase family.</text>
</comment>
<accession>A0AAF0KF74</accession>
<dbReference type="CDD" id="cd06102">
    <property type="entry name" value="citrate_synt_like_2"/>
    <property type="match status" value="1"/>
</dbReference>
<evidence type="ECO:0000256" key="1">
    <source>
        <dbReference type="ARBA" id="ARBA00010566"/>
    </source>
</evidence>
<dbReference type="PANTHER" id="PTHR11739:SF4">
    <property type="entry name" value="CITRATE SYNTHASE, PEROXISOMAL"/>
    <property type="match status" value="1"/>
</dbReference>
<reference evidence="3" key="1">
    <citation type="submission" date="2023-05" db="EMBL/GenBank/DDBJ databases">
        <title>Complete genome sequence of Agrobacterium larrymoorei CFBP5477.</title>
        <authorList>
            <person name="Yen H.-C."/>
            <person name="Chou L."/>
            <person name="Lin Y.-C."/>
            <person name="Lai E.-M."/>
            <person name="Kuo C.-H."/>
        </authorList>
    </citation>
    <scope>NUCLEOTIDE SEQUENCE</scope>
    <source>
        <strain evidence="3">CFBP5477</strain>
    </source>
</reference>
<dbReference type="GO" id="GO:0046912">
    <property type="term" value="F:acyltransferase activity, acyl groups converted into alkyl on transfer"/>
    <property type="evidence" value="ECO:0007669"/>
    <property type="project" value="InterPro"/>
</dbReference>
<protein>
    <submittedName>
        <fullName evidence="3">Citrate synthase family protein</fullName>
    </submittedName>
</protein>
<dbReference type="AlphaFoldDB" id="A0AAF0KF74"/>
<proteinExistence type="inferred from homology"/>
<evidence type="ECO:0000313" key="3">
    <source>
        <dbReference type="EMBL" id="WHA42943.1"/>
    </source>
</evidence>
<evidence type="ECO:0000313" key="4">
    <source>
        <dbReference type="Proteomes" id="UP000298664"/>
    </source>
</evidence>
<dbReference type="RefSeq" id="WP_234882928.1">
    <property type="nucleotide sequence ID" value="NZ_CP124734.1"/>
</dbReference>
<dbReference type="GO" id="GO:0006099">
    <property type="term" value="P:tricarboxylic acid cycle"/>
    <property type="evidence" value="ECO:0007669"/>
    <property type="project" value="TreeGrafter"/>
</dbReference>
<sequence length="376" mass="40623">MNVFWMTAEEALAKLGTKPQTLYANVSRGRIRAKPDPADPRRSRYHSDDILRLAERHSGRRQADVVAAQAIRWGDPILPTSISKIAEGRLFYRGFEASDLSASATLEDIAKLLWQAPNADFSAGKAELQHLSRLAVAMRSLADRVTEDPPSIDRTPEALRAEAADVLSTVAAGLAPSPDQMPMHQRLATGWRRPEAAEPIRKSLVLAAEHELNVSAFAARVTASSGASLSAATLSGLVTLTGPRHGGAWLSVMDLVRQASLVGAREAVQRSMPFKGALRAFGHPLYPRGDPRAKVILSSFEMPAIYASLAIEGEDLLGEPPNIDFALAALAATFDLPDDAPLVIFALARTVGWLAHALEQVESGHMIRPRAHYSET</sequence>
<dbReference type="GO" id="GO:0005829">
    <property type="term" value="C:cytosol"/>
    <property type="evidence" value="ECO:0007669"/>
    <property type="project" value="TreeGrafter"/>
</dbReference>
<organism evidence="3 4">
    <name type="scientific">Agrobacterium larrymoorei</name>
    <dbReference type="NCBI Taxonomy" id="160699"/>
    <lineage>
        <taxon>Bacteria</taxon>
        <taxon>Pseudomonadati</taxon>
        <taxon>Pseudomonadota</taxon>
        <taxon>Alphaproteobacteria</taxon>
        <taxon>Hyphomicrobiales</taxon>
        <taxon>Rhizobiaceae</taxon>
        <taxon>Rhizobium/Agrobacterium group</taxon>
        <taxon>Agrobacterium</taxon>
    </lineage>
</organism>
<dbReference type="Proteomes" id="UP000298664">
    <property type="component" value="Chromosome Linear"/>
</dbReference>
<dbReference type="InterPro" id="IPR016142">
    <property type="entry name" value="Citrate_synth-like_lrg_a-sub"/>
</dbReference>
<gene>
    <name evidence="3" type="ORF">CFBP5477_016890</name>
</gene>
<dbReference type="Pfam" id="PF00285">
    <property type="entry name" value="Citrate_synt"/>
    <property type="match status" value="1"/>
</dbReference>
<dbReference type="InterPro" id="IPR002020">
    <property type="entry name" value="Citrate_synthase"/>
</dbReference>
<name>A0AAF0KF74_9HYPH</name>
<dbReference type="Gene3D" id="1.10.580.10">
    <property type="entry name" value="Citrate Synthase, domain 1"/>
    <property type="match status" value="2"/>
</dbReference>
<dbReference type="GO" id="GO:0005975">
    <property type="term" value="P:carbohydrate metabolic process"/>
    <property type="evidence" value="ECO:0007669"/>
    <property type="project" value="TreeGrafter"/>
</dbReference>